<dbReference type="SUPFAM" id="SSF52540">
    <property type="entry name" value="P-loop containing nucleoside triphosphate hydrolases"/>
    <property type="match status" value="1"/>
</dbReference>
<dbReference type="AlphaFoldDB" id="A0A420DZ08"/>
<evidence type="ECO:0000313" key="14">
    <source>
        <dbReference type="EMBL" id="RKF03074.1"/>
    </source>
</evidence>
<dbReference type="HAMAP" id="MF_00409">
    <property type="entry name" value="LpxK"/>
    <property type="match status" value="1"/>
</dbReference>
<comment type="similarity">
    <text evidence="13">Belongs to the LpxK family.</text>
</comment>
<comment type="caution">
    <text evidence="13">Lacks conserved residue(s) required for the propagation of feature annotation.</text>
</comment>
<evidence type="ECO:0000256" key="12">
    <source>
        <dbReference type="ARBA" id="ARBA00029757"/>
    </source>
</evidence>
<proteinExistence type="inferred from homology"/>
<dbReference type="RefSeq" id="WP_120187498.1">
    <property type="nucleotide sequence ID" value="NZ_RAQM01000011.1"/>
</dbReference>
<comment type="function">
    <text evidence="1 13">Transfers the gamma-phosphate of ATP to the 4'-position of a tetraacyldisaccharide 1-phosphate intermediate (termed DS-1-P) to form tetraacyldisaccharide 1,4'-bis-phosphate (lipid IVA).</text>
</comment>
<dbReference type="InterPro" id="IPR003758">
    <property type="entry name" value="LpxK"/>
</dbReference>
<dbReference type="GO" id="GO:0009029">
    <property type="term" value="F:lipid-A 4'-kinase activity"/>
    <property type="evidence" value="ECO:0007669"/>
    <property type="project" value="UniProtKB-UniRule"/>
</dbReference>
<dbReference type="GO" id="GO:0005886">
    <property type="term" value="C:plasma membrane"/>
    <property type="evidence" value="ECO:0007669"/>
    <property type="project" value="TreeGrafter"/>
</dbReference>
<evidence type="ECO:0000313" key="15">
    <source>
        <dbReference type="Proteomes" id="UP000285780"/>
    </source>
</evidence>
<dbReference type="PANTHER" id="PTHR42724">
    <property type="entry name" value="TETRAACYLDISACCHARIDE 4'-KINASE"/>
    <property type="match status" value="1"/>
</dbReference>
<comment type="catalytic activity">
    <reaction evidence="13">
        <text>a lipid A disaccharide + ATP = a lipid IVA + ADP + H(+)</text>
        <dbReference type="Rhea" id="RHEA:67840"/>
        <dbReference type="ChEBI" id="CHEBI:15378"/>
        <dbReference type="ChEBI" id="CHEBI:30616"/>
        <dbReference type="ChEBI" id="CHEBI:176343"/>
        <dbReference type="ChEBI" id="CHEBI:176425"/>
        <dbReference type="ChEBI" id="CHEBI:456216"/>
        <dbReference type="EC" id="2.7.1.130"/>
    </reaction>
</comment>
<evidence type="ECO:0000256" key="2">
    <source>
        <dbReference type="ARBA" id="ARBA00004870"/>
    </source>
</evidence>
<evidence type="ECO:0000256" key="6">
    <source>
        <dbReference type="ARBA" id="ARBA00022556"/>
    </source>
</evidence>
<comment type="caution">
    <text evidence="14">The sequence shown here is derived from an EMBL/GenBank/DDBJ whole genome shotgun (WGS) entry which is preliminary data.</text>
</comment>
<accession>A0A420DZ08</accession>
<evidence type="ECO:0000256" key="3">
    <source>
        <dbReference type="ARBA" id="ARBA00012071"/>
    </source>
</evidence>
<keyword evidence="9 13" id="KW-0418">Kinase</keyword>
<evidence type="ECO:0000256" key="4">
    <source>
        <dbReference type="ARBA" id="ARBA00016436"/>
    </source>
</evidence>
<dbReference type="UniPathway" id="UPA00359">
    <property type="reaction ID" value="UER00482"/>
</dbReference>
<evidence type="ECO:0000256" key="5">
    <source>
        <dbReference type="ARBA" id="ARBA00022516"/>
    </source>
</evidence>
<dbReference type="GO" id="GO:0005524">
    <property type="term" value="F:ATP binding"/>
    <property type="evidence" value="ECO:0007669"/>
    <property type="project" value="UniProtKB-UniRule"/>
</dbReference>
<dbReference type="Pfam" id="PF02606">
    <property type="entry name" value="LpxK"/>
    <property type="match status" value="1"/>
</dbReference>
<organism evidence="14 15">
    <name type="scientific">Tenacibaculum lutimaris</name>
    <dbReference type="NCBI Taxonomy" id="285258"/>
    <lineage>
        <taxon>Bacteria</taxon>
        <taxon>Pseudomonadati</taxon>
        <taxon>Bacteroidota</taxon>
        <taxon>Flavobacteriia</taxon>
        <taxon>Flavobacteriales</taxon>
        <taxon>Flavobacteriaceae</taxon>
        <taxon>Tenacibaculum</taxon>
    </lineage>
</organism>
<keyword evidence="11 13" id="KW-0443">Lipid metabolism</keyword>
<evidence type="ECO:0000256" key="10">
    <source>
        <dbReference type="ARBA" id="ARBA00022840"/>
    </source>
</evidence>
<evidence type="ECO:0000256" key="8">
    <source>
        <dbReference type="ARBA" id="ARBA00022741"/>
    </source>
</evidence>
<evidence type="ECO:0000256" key="13">
    <source>
        <dbReference type="HAMAP-Rule" id="MF_00409"/>
    </source>
</evidence>
<sequence length="345" mass="39473">MKLLRFLLFPFAVLYDAITRIRNWFFNIGILKSTSFDIPVIAVGNLSVGGTGKSPQIEYLIRLLKDDYKIAVLSRGYKRKTEGFQLVNDTHTAEDVGDEPLQFYKKFKKDITVAVDADRTNGIQQLLQNDIPPQVVLLDDAYQHRKVTASSYILLTKYNDLYVDDFVLPTGNLRESRRGAKRASVIVVTKCPEDLSKAAQEKIVRKINPKSCQKVFFTTIAYDEDLKGTEELAISDLKDKEVLLVTGIANPIPLLNFLKEKKVGFKHLNFPDHHNFTQQDISTIKKSFEELPSEQKIILTTEKDYMRLEGKIDGLNYISIKSKFLSEDEIFDSLVLEEIRRVKTK</sequence>
<dbReference type="PANTHER" id="PTHR42724:SF1">
    <property type="entry name" value="TETRAACYLDISACCHARIDE 4'-KINASE, MITOCHONDRIAL-RELATED"/>
    <property type="match status" value="1"/>
</dbReference>
<dbReference type="EC" id="2.7.1.130" evidence="3 13"/>
<evidence type="ECO:0000256" key="7">
    <source>
        <dbReference type="ARBA" id="ARBA00022679"/>
    </source>
</evidence>
<reference evidence="14 15" key="1">
    <citation type="submission" date="2018-09" db="EMBL/GenBank/DDBJ databases">
        <title>Genomic Encyclopedia of Archaeal and Bacterial Type Strains, Phase II (KMG-II): from individual species to whole genera.</title>
        <authorList>
            <person name="Goeker M."/>
        </authorList>
    </citation>
    <scope>NUCLEOTIDE SEQUENCE [LARGE SCALE GENOMIC DNA]</scope>
    <source>
        <strain evidence="14 15">DSM 16505</strain>
    </source>
</reference>
<protein>
    <recommendedName>
        <fullName evidence="4 13">Tetraacyldisaccharide 4'-kinase</fullName>
        <ecNumber evidence="3 13">2.7.1.130</ecNumber>
    </recommendedName>
    <alternativeName>
        <fullName evidence="12 13">Lipid A 4'-kinase</fullName>
    </alternativeName>
</protein>
<keyword evidence="15" id="KW-1185">Reference proteome</keyword>
<name>A0A420DZ08_9FLAO</name>
<gene>
    <name evidence="13" type="primary">lpxK</name>
    <name evidence="14" type="ORF">C8N26_2450</name>
</gene>
<dbReference type="NCBIfam" id="TIGR00682">
    <property type="entry name" value="lpxK"/>
    <property type="match status" value="1"/>
</dbReference>
<evidence type="ECO:0000256" key="1">
    <source>
        <dbReference type="ARBA" id="ARBA00002274"/>
    </source>
</evidence>
<dbReference type="Proteomes" id="UP000285780">
    <property type="component" value="Unassembled WGS sequence"/>
</dbReference>
<comment type="pathway">
    <text evidence="2 13">Glycolipid biosynthesis; lipid IV(A) biosynthesis; lipid IV(A) from (3R)-3-hydroxytetradecanoyl-[acyl-carrier-protein] and UDP-N-acetyl-alpha-D-glucosamine: step 6/6.</text>
</comment>
<keyword evidence="10 13" id="KW-0067">ATP-binding</keyword>
<keyword evidence="6 13" id="KW-0441">Lipid A biosynthesis</keyword>
<evidence type="ECO:0000256" key="11">
    <source>
        <dbReference type="ARBA" id="ARBA00023098"/>
    </source>
</evidence>
<dbReference type="GO" id="GO:0009245">
    <property type="term" value="P:lipid A biosynthetic process"/>
    <property type="evidence" value="ECO:0007669"/>
    <property type="project" value="UniProtKB-UniRule"/>
</dbReference>
<evidence type="ECO:0000256" key="9">
    <source>
        <dbReference type="ARBA" id="ARBA00022777"/>
    </source>
</evidence>
<keyword evidence="5 13" id="KW-0444">Lipid biosynthesis</keyword>
<dbReference type="InterPro" id="IPR027417">
    <property type="entry name" value="P-loop_NTPase"/>
</dbReference>
<keyword evidence="7 13" id="KW-0808">Transferase</keyword>
<dbReference type="EMBL" id="RAQM01000011">
    <property type="protein sequence ID" value="RKF03074.1"/>
    <property type="molecule type" value="Genomic_DNA"/>
</dbReference>
<keyword evidence="8 13" id="KW-0547">Nucleotide-binding</keyword>